<comment type="pathway">
    <text evidence="1">Phospholipid metabolism; phosphatidylglycerol biosynthesis; phosphatidylglycerol from CDP-diacylglycerol: step 2/2.</text>
</comment>
<evidence type="ECO:0000313" key="5">
    <source>
        <dbReference type="Proteomes" id="UP000183104"/>
    </source>
</evidence>
<comment type="function">
    <text evidence="1">Lipid phosphatase which dephosphorylates phosphatidylglycerophosphate (PGP) to phosphatidylglycerol (PG).</text>
</comment>
<keyword evidence="2" id="KW-1133">Transmembrane helix</keyword>
<keyword evidence="1" id="KW-1003">Cell membrane</keyword>
<dbReference type="GO" id="GO:0009395">
    <property type="term" value="P:phospholipid catabolic process"/>
    <property type="evidence" value="ECO:0007669"/>
    <property type="project" value="UniProtKB-KW"/>
</dbReference>
<gene>
    <name evidence="4" type="ORF">SAMN05661077_2346</name>
</gene>
<keyword evidence="1" id="KW-1208">Phospholipid metabolism</keyword>
<dbReference type="PATRIC" id="fig|381306.5.peg.2226"/>
<comment type="catalytic activity">
    <reaction evidence="1">
        <text>a 1,2-diacyl-sn-glycero-3-phospho-(1'-sn-glycero-3'-phosphate) + H2O = a 1,2-diacyl-sn-glycero-3-phospho-(1'-sn-glycerol) + phosphate</text>
        <dbReference type="Rhea" id="RHEA:33751"/>
        <dbReference type="ChEBI" id="CHEBI:15377"/>
        <dbReference type="ChEBI" id="CHEBI:43474"/>
        <dbReference type="ChEBI" id="CHEBI:60110"/>
        <dbReference type="ChEBI" id="CHEBI:64716"/>
        <dbReference type="EC" id="3.1.3.27"/>
    </reaction>
</comment>
<evidence type="ECO:0000256" key="1">
    <source>
        <dbReference type="PIRNR" id="PIRNR006162"/>
    </source>
</evidence>
<keyword evidence="1" id="KW-0378">Hydrolase</keyword>
<dbReference type="GO" id="GO:0005886">
    <property type="term" value="C:plasma membrane"/>
    <property type="evidence" value="ECO:0007669"/>
    <property type="project" value="UniProtKB-SubCell"/>
</dbReference>
<dbReference type="OrthoDB" id="9804091at2"/>
<dbReference type="GO" id="GO:0006655">
    <property type="term" value="P:phosphatidylglycerol biosynthetic process"/>
    <property type="evidence" value="ECO:0007669"/>
    <property type="project" value="UniProtKB-UniPathway"/>
</dbReference>
<dbReference type="Proteomes" id="UP000183104">
    <property type="component" value="Unassembled WGS sequence"/>
</dbReference>
<proteinExistence type="predicted"/>
<keyword evidence="1" id="KW-0442">Lipid degradation</keyword>
<feature type="transmembrane region" description="Helical" evidence="2">
    <location>
        <begin position="124"/>
        <end position="146"/>
    </location>
</feature>
<protein>
    <recommendedName>
        <fullName evidence="1">Phosphatidylglycerophosphatase A</fullName>
        <ecNumber evidence="1">3.1.3.27</ecNumber>
    </recommendedName>
    <alternativeName>
        <fullName evidence="1">Phosphatidylglycerolphosphate phosphatase A</fullName>
    </alternativeName>
</protein>
<organism evidence="4 5">
    <name type="scientific">Thiohalorhabdus denitrificans</name>
    <dbReference type="NCBI Taxonomy" id="381306"/>
    <lineage>
        <taxon>Bacteria</taxon>
        <taxon>Pseudomonadati</taxon>
        <taxon>Pseudomonadota</taxon>
        <taxon>Gammaproteobacteria</taxon>
        <taxon>Thiohalorhabdales</taxon>
        <taxon>Thiohalorhabdaceae</taxon>
        <taxon>Thiohalorhabdus</taxon>
    </lineage>
</organism>
<keyword evidence="1" id="KW-0997">Cell inner membrane</keyword>
<dbReference type="GO" id="GO:0008962">
    <property type="term" value="F:phosphatidylglycerophosphatase activity"/>
    <property type="evidence" value="ECO:0007669"/>
    <property type="project" value="UniProtKB-EC"/>
</dbReference>
<feature type="transmembrane region" description="Helical" evidence="2">
    <location>
        <begin position="42"/>
        <end position="67"/>
    </location>
</feature>
<dbReference type="STRING" id="381306.AN478_05170"/>
<dbReference type="Pfam" id="PF04608">
    <property type="entry name" value="PgpA"/>
    <property type="match status" value="1"/>
</dbReference>
<keyword evidence="5" id="KW-1185">Reference proteome</keyword>
<evidence type="ECO:0000313" key="4">
    <source>
        <dbReference type="EMBL" id="SCY50818.1"/>
    </source>
</evidence>
<dbReference type="RefSeq" id="WP_054965558.1">
    <property type="nucleotide sequence ID" value="NZ_FMUN01000006.1"/>
</dbReference>
<dbReference type="AlphaFoldDB" id="A0A0N8PN54"/>
<keyword evidence="1" id="KW-0443">Lipid metabolism</keyword>
<name>A0A0N8PN54_9GAMM</name>
<keyword evidence="1 2" id="KW-0812">Transmembrane</keyword>
<dbReference type="CDD" id="cd06971">
    <property type="entry name" value="PgpA"/>
    <property type="match status" value="1"/>
</dbReference>
<dbReference type="PANTHER" id="PTHR36305">
    <property type="entry name" value="PHOSPHATIDYLGLYCEROPHOSPHATASE A"/>
    <property type="match status" value="1"/>
</dbReference>
<dbReference type="UniPathway" id="UPA00084">
    <property type="reaction ID" value="UER00504"/>
</dbReference>
<dbReference type="PIRSF" id="PIRSF006162">
    <property type="entry name" value="PgpA"/>
    <property type="match status" value="1"/>
</dbReference>
<dbReference type="EC" id="3.1.3.27" evidence="1"/>
<keyword evidence="1" id="KW-0460">Magnesium</keyword>
<reference evidence="5" key="1">
    <citation type="submission" date="2016-10" db="EMBL/GenBank/DDBJ databases">
        <authorList>
            <person name="Varghese N."/>
        </authorList>
    </citation>
    <scope>NUCLEOTIDE SEQUENCE [LARGE SCALE GENOMIC DNA]</scope>
    <source>
        <strain evidence="5">HL 19</strain>
    </source>
</reference>
<comment type="subcellular location">
    <subcellularLocation>
        <location evidence="1">Cell inner membrane</location>
        <topology evidence="1">Multi-pass membrane protein</topology>
    </subcellularLocation>
</comment>
<comment type="cofactor">
    <cofactor evidence="1">
        <name>Mg(2+)</name>
        <dbReference type="ChEBI" id="CHEBI:18420"/>
    </cofactor>
</comment>
<dbReference type="SUPFAM" id="SSF101307">
    <property type="entry name" value="YutG-like"/>
    <property type="match status" value="1"/>
</dbReference>
<accession>A0A0N8PN54</accession>
<dbReference type="InterPro" id="IPR036681">
    <property type="entry name" value="PgpA-like_sf"/>
</dbReference>
<keyword evidence="1 2" id="KW-0472">Membrane</keyword>
<dbReference type="InterPro" id="IPR007686">
    <property type="entry name" value="YutG/PgpA"/>
</dbReference>
<feature type="transmembrane region" description="Helical" evidence="2">
    <location>
        <begin position="79"/>
        <end position="103"/>
    </location>
</feature>
<evidence type="ECO:0000259" key="3">
    <source>
        <dbReference type="Pfam" id="PF04608"/>
    </source>
</evidence>
<feature type="transmembrane region" description="Helical" evidence="2">
    <location>
        <begin position="16"/>
        <end position="35"/>
    </location>
</feature>
<keyword evidence="1" id="KW-0595">Phospholipid degradation</keyword>
<keyword evidence="1" id="KW-0479">Metal-binding</keyword>
<dbReference type="EMBL" id="FMUN01000006">
    <property type="protein sequence ID" value="SCY50818.1"/>
    <property type="molecule type" value="Genomic_DNA"/>
</dbReference>
<dbReference type="PANTHER" id="PTHR36305:SF1">
    <property type="entry name" value="PHOSPHATIDYLGLYCEROPHOSPHATASE A"/>
    <property type="match status" value="1"/>
</dbReference>
<feature type="domain" description="YutG/PgpA" evidence="3">
    <location>
        <begin position="6"/>
        <end position="145"/>
    </location>
</feature>
<evidence type="ECO:0000256" key="2">
    <source>
        <dbReference type="SAM" id="Phobius"/>
    </source>
</evidence>
<dbReference type="GO" id="GO:0046872">
    <property type="term" value="F:metal ion binding"/>
    <property type="evidence" value="ECO:0007669"/>
    <property type="project" value="UniProtKB-KW"/>
</dbReference>
<dbReference type="InterPro" id="IPR026037">
    <property type="entry name" value="PgpA"/>
</dbReference>
<sequence length="155" mass="16569">MKPVVWLAEGLGLGRLPLAPGTFGTLLGIPLYMALSAVLPWHLYLLVVLAAFPLHVWICSVGARAYGVGDPSPVVWDEVVGYLIAMTAAPPGWGPIVAGFILFRAFDILKPFPIGWLDARISGGLGIMLDDVVAGLYALAVLQLLFRWWPGGYAG</sequence>